<dbReference type="Proteomes" id="UP000620147">
    <property type="component" value="Unassembled WGS sequence"/>
</dbReference>
<evidence type="ECO:0000313" key="2">
    <source>
        <dbReference type="EMBL" id="GFO88984.1"/>
    </source>
</evidence>
<keyword evidence="3" id="KW-1185">Reference proteome</keyword>
<evidence type="ECO:0000256" key="1">
    <source>
        <dbReference type="SAM" id="SignalP"/>
    </source>
</evidence>
<dbReference type="RefSeq" id="WP_118761881.1">
    <property type="nucleotide sequence ID" value="NZ_BLYJ01000030.1"/>
</dbReference>
<evidence type="ECO:0000313" key="3">
    <source>
        <dbReference type="Proteomes" id="UP000620147"/>
    </source>
</evidence>
<accession>A0ABQ1E1Z3</accession>
<feature type="chain" id="PRO_5045437126" description="AraC family transcriptional regulator" evidence="1">
    <location>
        <begin position="28"/>
        <end position="98"/>
    </location>
</feature>
<keyword evidence="1" id="KW-0732">Signal</keyword>
<feature type="signal peptide" evidence="1">
    <location>
        <begin position="1"/>
        <end position="27"/>
    </location>
</feature>
<gene>
    <name evidence="2" type="ORF">BUFA31_21480</name>
</gene>
<proteinExistence type="predicted"/>
<protein>
    <recommendedName>
        <fullName evidence="4">AraC family transcriptional regulator</fullName>
    </recommendedName>
</protein>
<dbReference type="EMBL" id="BLYJ01000030">
    <property type="protein sequence ID" value="GFO88984.1"/>
    <property type="molecule type" value="Genomic_DNA"/>
</dbReference>
<reference evidence="2 3" key="1">
    <citation type="submission" date="2020-06" db="EMBL/GenBank/DDBJ databases">
        <title>Characterization of fructooligosaccharide metabolism and fructooligosaccharide-degrading enzymes in human commensal butyrate producers.</title>
        <authorList>
            <person name="Tanno H."/>
            <person name="Fujii T."/>
            <person name="Hirano K."/>
            <person name="Maeno S."/>
            <person name="Tonozuka T."/>
            <person name="Sakamoto M."/>
            <person name="Ohkuma M."/>
            <person name="Tochio T."/>
            <person name="Endo A."/>
        </authorList>
    </citation>
    <scope>NUCLEOTIDE SEQUENCE [LARGE SCALE GENOMIC DNA]</scope>
    <source>
        <strain evidence="2 3">JCM 31056</strain>
    </source>
</reference>
<name>A0ABQ1E1Z3_9FIRM</name>
<evidence type="ECO:0008006" key="4">
    <source>
        <dbReference type="Google" id="ProtNLM"/>
    </source>
</evidence>
<sequence length="98" mass="10513">MTKKFRFMTGLLAVVLAFVMLSSLAYIAVESDHDCTGVDCAICHQINVCENLLKSIGLAGSAAATVTAILYILCRIIPSCTEVARTFTLVSLKVKLSN</sequence>
<comment type="caution">
    <text evidence="2">The sequence shown here is derived from an EMBL/GenBank/DDBJ whole genome shotgun (WGS) entry which is preliminary data.</text>
</comment>
<organism evidence="2 3">
    <name type="scientific">Butyricicoccus faecihominis</name>
    <dbReference type="NCBI Taxonomy" id="1712515"/>
    <lineage>
        <taxon>Bacteria</taxon>
        <taxon>Bacillati</taxon>
        <taxon>Bacillota</taxon>
        <taxon>Clostridia</taxon>
        <taxon>Eubacteriales</taxon>
        <taxon>Butyricicoccaceae</taxon>
        <taxon>Butyricicoccus</taxon>
    </lineage>
</organism>